<comment type="caution">
    <text evidence="7">The sequence shown here is derived from an EMBL/GenBank/DDBJ whole genome shotgun (WGS) entry which is preliminary data.</text>
</comment>
<evidence type="ECO:0000256" key="4">
    <source>
        <dbReference type="PROSITE-ProRule" id="PRU00335"/>
    </source>
</evidence>
<keyword evidence="3" id="KW-0804">Transcription</keyword>
<sequence length="210" mass="22748">MVQRENAEDSASPPVPRKRTGGRSARVRQAVLTATLDQVIEHGIEGLTIGDIAARAGVAETTIYRRWGTRTALIAEAVTELAASGNPVPDTGALHTDLRTLAEQVAHLLQRPGTVRLVGTAIALSADPEVDTARRRFWDERFEKSSQVVIKAIDRGELPEGTDPREVLETLSAPLYFRLLVGDKPIDDAFLSRCVQDTLARHGSPGSLPN</sequence>
<feature type="DNA-binding region" description="H-T-H motif" evidence="4">
    <location>
        <begin position="48"/>
        <end position="67"/>
    </location>
</feature>
<organism evidence="7 8">
    <name type="scientific">Nocardia neocaledoniensis</name>
    <dbReference type="NCBI Taxonomy" id="236511"/>
    <lineage>
        <taxon>Bacteria</taxon>
        <taxon>Bacillati</taxon>
        <taxon>Actinomycetota</taxon>
        <taxon>Actinomycetes</taxon>
        <taxon>Mycobacteriales</taxon>
        <taxon>Nocardiaceae</taxon>
        <taxon>Nocardia</taxon>
    </lineage>
</organism>
<dbReference type="InterPro" id="IPR011075">
    <property type="entry name" value="TetR_C"/>
</dbReference>
<evidence type="ECO:0000256" key="3">
    <source>
        <dbReference type="ARBA" id="ARBA00023163"/>
    </source>
</evidence>
<dbReference type="Gene3D" id="1.10.10.60">
    <property type="entry name" value="Homeodomain-like"/>
    <property type="match status" value="1"/>
</dbReference>
<dbReference type="InterPro" id="IPR009057">
    <property type="entry name" value="Homeodomain-like_sf"/>
</dbReference>
<dbReference type="Proteomes" id="UP000246410">
    <property type="component" value="Unassembled WGS sequence"/>
</dbReference>
<dbReference type="Pfam" id="PF00440">
    <property type="entry name" value="TetR_N"/>
    <property type="match status" value="1"/>
</dbReference>
<name>A0A317NJA9_9NOCA</name>
<dbReference type="EMBL" id="QGTL01000005">
    <property type="protein sequence ID" value="PWV74973.1"/>
    <property type="molecule type" value="Genomic_DNA"/>
</dbReference>
<dbReference type="GO" id="GO:0003700">
    <property type="term" value="F:DNA-binding transcription factor activity"/>
    <property type="evidence" value="ECO:0007669"/>
    <property type="project" value="TreeGrafter"/>
</dbReference>
<evidence type="ECO:0000256" key="5">
    <source>
        <dbReference type="SAM" id="MobiDB-lite"/>
    </source>
</evidence>
<feature type="domain" description="HTH tetR-type" evidence="6">
    <location>
        <begin position="25"/>
        <end position="85"/>
    </location>
</feature>
<reference evidence="7 8" key="1">
    <citation type="submission" date="2018-05" db="EMBL/GenBank/DDBJ databases">
        <title>Genomic Encyclopedia of Type Strains, Phase IV (KMG-IV): sequencing the most valuable type-strain genomes for metagenomic binning, comparative biology and taxonomic classification.</title>
        <authorList>
            <person name="Goeker M."/>
        </authorList>
    </citation>
    <scope>NUCLEOTIDE SEQUENCE [LARGE SCALE GENOMIC DNA]</scope>
    <source>
        <strain evidence="7 8">DSM 44717</strain>
    </source>
</reference>
<protein>
    <submittedName>
        <fullName evidence="7">TetR family transcriptional regulator</fullName>
    </submittedName>
</protein>
<keyword evidence="8" id="KW-1185">Reference proteome</keyword>
<dbReference type="InterPro" id="IPR050109">
    <property type="entry name" value="HTH-type_TetR-like_transc_reg"/>
</dbReference>
<dbReference type="InterPro" id="IPR036271">
    <property type="entry name" value="Tet_transcr_reg_TetR-rel_C_sf"/>
</dbReference>
<evidence type="ECO:0000259" key="6">
    <source>
        <dbReference type="PROSITE" id="PS50977"/>
    </source>
</evidence>
<evidence type="ECO:0000313" key="7">
    <source>
        <dbReference type="EMBL" id="PWV74973.1"/>
    </source>
</evidence>
<dbReference type="PANTHER" id="PTHR30055:SF148">
    <property type="entry name" value="TETR-FAMILY TRANSCRIPTIONAL REGULATOR"/>
    <property type="match status" value="1"/>
</dbReference>
<dbReference type="SUPFAM" id="SSF46689">
    <property type="entry name" value="Homeodomain-like"/>
    <property type="match status" value="1"/>
</dbReference>
<dbReference type="Pfam" id="PF16859">
    <property type="entry name" value="TetR_C_11"/>
    <property type="match status" value="1"/>
</dbReference>
<dbReference type="PROSITE" id="PS50977">
    <property type="entry name" value="HTH_TETR_2"/>
    <property type="match status" value="1"/>
</dbReference>
<feature type="region of interest" description="Disordered" evidence="5">
    <location>
        <begin position="1"/>
        <end position="26"/>
    </location>
</feature>
<dbReference type="Gene3D" id="1.10.357.10">
    <property type="entry name" value="Tetracycline Repressor, domain 2"/>
    <property type="match status" value="1"/>
</dbReference>
<dbReference type="AlphaFoldDB" id="A0A317NJA9"/>
<dbReference type="RefSeq" id="WP_110038354.1">
    <property type="nucleotide sequence ID" value="NZ_QGTL01000005.1"/>
</dbReference>
<evidence type="ECO:0000256" key="1">
    <source>
        <dbReference type="ARBA" id="ARBA00023015"/>
    </source>
</evidence>
<evidence type="ECO:0000256" key="2">
    <source>
        <dbReference type="ARBA" id="ARBA00023125"/>
    </source>
</evidence>
<accession>A0A317NJA9</accession>
<dbReference type="GO" id="GO:0000976">
    <property type="term" value="F:transcription cis-regulatory region binding"/>
    <property type="evidence" value="ECO:0007669"/>
    <property type="project" value="TreeGrafter"/>
</dbReference>
<evidence type="ECO:0000313" key="8">
    <source>
        <dbReference type="Proteomes" id="UP000246410"/>
    </source>
</evidence>
<dbReference type="InterPro" id="IPR001647">
    <property type="entry name" value="HTH_TetR"/>
</dbReference>
<dbReference type="PANTHER" id="PTHR30055">
    <property type="entry name" value="HTH-TYPE TRANSCRIPTIONAL REGULATOR RUTR"/>
    <property type="match status" value="1"/>
</dbReference>
<proteinExistence type="predicted"/>
<keyword evidence="1" id="KW-0805">Transcription regulation</keyword>
<dbReference type="SUPFAM" id="SSF48498">
    <property type="entry name" value="Tetracyclin repressor-like, C-terminal domain"/>
    <property type="match status" value="1"/>
</dbReference>
<keyword evidence="2 4" id="KW-0238">DNA-binding</keyword>
<gene>
    <name evidence="7" type="ORF">DFR69_10539</name>
</gene>